<evidence type="ECO:0000256" key="6">
    <source>
        <dbReference type="ARBA" id="ARBA00023136"/>
    </source>
</evidence>
<evidence type="ECO:0000256" key="5">
    <source>
        <dbReference type="ARBA" id="ARBA00022989"/>
    </source>
</evidence>
<evidence type="ECO:0000256" key="1">
    <source>
        <dbReference type="ARBA" id="ARBA00004651"/>
    </source>
</evidence>
<keyword evidence="6 7" id="KW-0472">Membrane</keyword>
<name>A0A6N2TD71_9ACTO</name>
<sequence>MWNELILDAHSIFRLFIGIVIISAHLTLTKKQSLTQFTSIDFIGNFILGGIIGGIIYNHSVSTFSYVVLLLAAVGMISLFNFIASRFMPARQIVKGKAVTIINHGHFVIDSLDDASSAFDMINFTEQLRSRGIFSVEDVEFAQYESNGSLTVIKKGDGSLSYVLVSKGQIVQDQLEASGQSEEWLTKELEHQGIKLEDIFFAELEGREKIYIVMNDMTARSFAFSLENSQENAEQKMD</sequence>
<accession>A0A6N2TD71</accession>
<feature type="transmembrane region" description="Helical" evidence="7">
    <location>
        <begin position="63"/>
        <end position="83"/>
    </location>
</feature>
<gene>
    <name evidence="10" type="ORF">AOLFYP35_01223</name>
</gene>
<evidence type="ECO:0000259" key="9">
    <source>
        <dbReference type="Pfam" id="PF20730"/>
    </source>
</evidence>
<feature type="domain" description="YetF C-terminal" evidence="8">
    <location>
        <begin position="88"/>
        <end position="204"/>
    </location>
</feature>
<dbReference type="InterPro" id="IPR023090">
    <property type="entry name" value="UPF0702_alpha/beta_dom_sf"/>
</dbReference>
<comment type="subcellular location">
    <subcellularLocation>
        <location evidence="1">Cell membrane</location>
        <topology evidence="1">Multi-pass membrane protein</topology>
    </subcellularLocation>
</comment>
<proteinExistence type="inferred from homology"/>
<evidence type="ECO:0000256" key="3">
    <source>
        <dbReference type="ARBA" id="ARBA00022475"/>
    </source>
</evidence>
<dbReference type="EMBL" id="CACRSM010000002">
    <property type="protein sequence ID" value="VYT01676.1"/>
    <property type="molecule type" value="Genomic_DNA"/>
</dbReference>
<comment type="similarity">
    <text evidence="2">Belongs to the UPF0702 family.</text>
</comment>
<feature type="transmembrane region" description="Helical" evidence="7">
    <location>
        <begin position="40"/>
        <end position="57"/>
    </location>
</feature>
<feature type="domain" description="YetF-like N-terminal transmembrane" evidence="9">
    <location>
        <begin position="10"/>
        <end position="83"/>
    </location>
</feature>
<dbReference type="InterPro" id="IPR048454">
    <property type="entry name" value="YetF_N"/>
</dbReference>
<dbReference type="PANTHER" id="PTHR34582:SF6">
    <property type="entry name" value="UPF0702 TRANSMEMBRANE PROTEIN YCAP"/>
    <property type="match status" value="1"/>
</dbReference>
<keyword evidence="3" id="KW-1003">Cell membrane</keyword>
<dbReference type="PANTHER" id="PTHR34582">
    <property type="entry name" value="UPF0702 TRANSMEMBRANE PROTEIN YCAP"/>
    <property type="match status" value="1"/>
</dbReference>
<dbReference type="Pfam" id="PF20730">
    <property type="entry name" value="YetF_N"/>
    <property type="match status" value="1"/>
</dbReference>
<evidence type="ECO:0000313" key="10">
    <source>
        <dbReference type="EMBL" id="VYT01676.1"/>
    </source>
</evidence>
<keyword evidence="4 7" id="KW-0812">Transmembrane</keyword>
<dbReference type="GO" id="GO:0005886">
    <property type="term" value="C:plasma membrane"/>
    <property type="evidence" value="ECO:0007669"/>
    <property type="project" value="UniProtKB-SubCell"/>
</dbReference>
<evidence type="ECO:0000256" key="2">
    <source>
        <dbReference type="ARBA" id="ARBA00006448"/>
    </source>
</evidence>
<protein>
    <recommendedName>
        <fullName evidence="11">DUF421 domain-containing protein</fullName>
    </recommendedName>
</protein>
<feature type="transmembrane region" description="Helical" evidence="7">
    <location>
        <begin position="12"/>
        <end position="28"/>
    </location>
</feature>
<evidence type="ECO:0000259" key="8">
    <source>
        <dbReference type="Pfam" id="PF04239"/>
    </source>
</evidence>
<evidence type="ECO:0000256" key="7">
    <source>
        <dbReference type="SAM" id="Phobius"/>
    </source>
</evidence>
<keyword evidence="5 7" id="KW-1133">Transmembrane helix</keyword>
<organism evidence="10">
    <name type="scientific">Schaalia odontolytica</name>
    <dbReference type="NCBI Taxonomy" id="1660"/>
    <lineage>
        <taxon>Bacteria</taxon>
        <taxon>Bacillati</taxon>
        <taxon>Actinomycetota</taxon>
        <taxon>Actinomycetes</taxon>
        <taxon>Actinomycetales</taxon>
        <taxon>Actinomycetaceae</taxon>
        <taxon>Schaalia</taxon>
    </lineage>
</organism>
<evidence type="ECO:0008006" key="11">
    <source>
        <dbReference type="Google" id="ProtNLM"/>
    </source>
</evidence>
<reference evidence="10" key="1">
    <citation type="submission" date="2019-11" db="EMBL/GenBank/DDBJ databases">
        <authorList>
            <person name="Feng L."/>
        </authorList>
    </citation>
    <scope>NUCLEOTIDE SEQUENCE</scope>
    <source>
        <strain evidence="10">AodontolyticusLFYP35</strain>
    </source>
</reference>
<dbReference type="Gene3D" id="3.30.240.20">
    <property type="entry name" value="bsu07140 like domains"/>
    <property type="match status" value="2"/>
</dbReference>
<evidence type="ECO:0000256" key="4">
    <source>
        <dbReference type="ARBA" id="ARBA00022692"/>
    </source>
</evidence>
<dbReference type="AlphaFoldDB" id="A0A6N2TD71"/>
<dbReference type="InterPro" id="IPR007353">
    <property type="entry name" value="DUF421"/>
</dbReference>
<dbReference type="Pfam" id="PF04239">
    <property type="entry name" value="DUF421"/>
    <property type="match status" value="1"/>
</dbReference>